<dbReference type="KEGG" id="nsh:GXM_00357"/>
<evidence type="ECO:0000259" key="1">
    <source>
        <dbReference type="Pfam" id="PF05685"/>
    </source>
</evidence>
<evidence type="ECO:0000313" key="3">
    <source>
        <dbReference type="Proteomes" id="UP000326678"/>
    </source>
</evidence>
<gene>
    <name evidence="2" type="ORF">GXM_00357</name>
</gene>
<dbReference type="RefSeq" id="WP_152588026.1">
    <property type="nucleotide sequence ID" value="NZ_CP045226.1"/>
</dbReference>
<dbReference type="CDD" id="cd06260">
    <property type="entry name" value="DUF820-like"/>
    <property type="match status" value="1"/>
</dbReference>
<dbReference type="InterPro" id="IPR008538">
    <property type="entry name" value="Uma2"/>
</dbReference>
<proteinExistence type="predicted"/>
<reference evidence="2 3" key="1">
    <citation type="submission" date="2019-10" db="EMBL/GenBank/DDBJ databases">
        <title>Genomic and transcriptomic insights into the perfect genentic adaptation of a filamentous nitrogen-fixing cyanobacterium to rice fields.</title>
        <authorList>
            <person name="Chen Z."/>
        </authorList>
    </citation>
    <scope>NUCLEOTIDE SEQUENCE [LARGE SCALE GENOMIC DNA]</scope>
    <source>
        <strain evidence="2">CCNUC1</strain>
    </source>
</reference>
<keyword evidence="2" id="KW-0378">Hydrolase</keyword>
<dbReference type="GO" id="GO:0004519">
    <property type="term" value="F:endonuclease activity"/>
    <property type="evidence" value="ECO:0007669"/>
    <property type="project" value="UniProtKB-KW"/>
</dbReference>
<dbReference type="AlphaFoldDB" id="A0A5P8VRG5"/>
<dbReference type="InterPro" id="IPR012296">
    <property type="entry name" value="Nuclease_put_TT1808"/>
</dbReference>
<keyword evidence="2" id="KW-0255">Endonuclease</keyword>
<dbReference type="SUPFAM" id="SSF52980">
    <property type="entry name" value="Restriction endonuclease-like"/>
    <property type="match status" value="1"/>
</dbReference>
<dbReference type="PANTHER" id="PTHR34107">
    <property type="entry name" value="SLL0198 PROTEIN-RELATED"/>
    <property type="match status" value="1"/>
</dbReference>
<dbReference type="InterPro" id="IPR011335">
    <property type="entry name" value="Restrct_endonuc-II-like"/>
</dbReference>
<name>A0A5P8VRG5_9NOSO</name>
<protein>
    <submittedName>
        <fullName evidence="2">Uma2 family endonuclease</fullName>
    </submittedName>
</protein>
<dbReference type="PANTHER" id="PTHR34107:SF2">
    <property type="entry name" value="SLL0888 PROTEIN"/>
    <property type="match status" value="1"/>
</dbReference>
<keyword evidence="2" id="KW-0540">Nuclease</keyword>
<evidence type="ECO:0000313" key="2">
    <source>
        <dbReference type="EMBL" id="QFS42884.1"/>
    </source>
</evidence>
<keyword evidence="3" id="KW-1185">Reference proteome</keyword>
<dbReference type="Gene3D" id="3.90.1570.10">
    <property type="entry name" value="tt1808, chain A"/>
    <property type="match status" value="1"/>
</dbReference>
<dbReference type="Proteomes" id="UP000326678">
    <property type="component" value="Chromosome Gxm1"/>
</dbReference>
<organism evidence="2 3">
    <name type="scientific">Nostoc sphaeroides CCNUC1</name>
    <dbReference type="NCBI Taxonomy" id="2653204"/>
    <lineage>
        <taxon>Bacteria</taxon>
        <taxon>Bacillati</taxon>
        <taxon>Cyanobacteriota</taxon>
        <taxon>Cyanophyceae</taxon>
        <taxon>Nostocales</taxon>
        <taxon>Nostocaceae</taxon>
        <taxon>Nostoc</taxon>
    </lineage>
</organism>
<accession>A0A5P8VRG5</accession>
<feature type="domain" description="Putative restriction endonuclease" evidence="1">
    <location>
        <begin position="13"/>
        <end position="188"/>
    </location>
</feature>
<dbReference type="EMBL" id="CP045226">
    <property type="protein sequence ID" value="QFS42884.1"/>
    <property type="molecule type" value="Genomic_DNA"/>
</dbReference>
<dbReference type="Pfam" id="PF05685">
    <property type="entry name" value="Uma2"/>
    <property type="match status" value="1"/>
</dbReference>
<sequence length="202" mass="23318">MTQTTKTQKLLTFEEYLTYDDGTDTRYELVDGELVEMPPESQENSNLGRFLFVELLKHFPFYFVAYKDTEIEVAGRRARCRLPDLMVHTEESYVALIGATRATLTRDMPPPALVIEIVSPGTANHVRDYRYKRTEYAAREILEYWIVDPQIQQITICQWVEGQYEDKVFTGATCMESVVIADWVLTVEQVFNSANRAELPGE</sequence>